<gene>
    <name evidence="2" type="ORF">AUP44_11785</name>
</gene>
<dbReference type="InterPro" id="IPR050194">
    <property type="entry name" value="Glycosyltransferase_grp1"/>
</dbReference>
<dbReference type="Pfam" id="PF13692">
    <property type="entry name" value="Glyco_trans_1_4"/>
    <property type="match status" value="1"/>
</dbReference>
<dbReference type="CDD" id="cd03814">
    <property type="entry name" value="GT4-like"/>
    <property type="match status" value="1"/>
</dbReference>
<protein>
    <submittedName>
        <fullName evidence="2">Alpha-mannosyltransferase</fullName>
    </submittedName>
</protein>
<dbReference type="PANTHER" id="PTHR45947:SF3">
    <property type="entry name" value="SULFOQUINOVOSYL TRANSFERASE SQD2"/>
    <property type="match status" value="1"/>
</dbReference>
<evidence type="ECO:0000259" key="1">
    <source>
        <dbReference type="Pfam" id="PF13439"/>
    </source>
</evidence>
<accession>A0A161R076</accession>
<dbReference type="GO" id="GO:0016757">
    <property type="term" value="F:glycosyltransferase activity"/>
    <property type="evidence" value="ECO:0007669"/>
    <property type="project" value="UniProtKB-KW"/>
</dbReference>
<dbReference type="Proteomes" id="UP000075787">
    <property type="component" value="Unassembled WGS sequence"/>
</dbReference>
<organism evidence="2 3">
    <name type="scientific">Tistrella mobilis</name>
    <dbReference type="NCBI Taxonomy" id="171437"/>
    <lineage>
        <taxon>Bacteria</taxon>
        <taxon>Pseudomonadati</taxon>
        <taxon>Pseudomonadota</taxon>
        <taxon>Alphaproteobacteria</taxon>
        <taxon>Geminicoccales</taxon>
        <taxon>Geminicoccaceae</taxon>
        <taxon>Tistrella</taxon>
    </lineage>
</organism>
<reference evidence="2 3" key="1">
    <citation type="submission" date="2015-12" db="EMBL/GenBank/DDBJ databases">
        <title>Genome sequence of Tistrella mobilis MCCC 1A02139.</title>
        <authorList>
            <person name="Lu L."/>
            <person name="Lai Q."/>
            <person name="Shao Z."/>
            <person name="Qian P."/>
        </authorList>
    </citation>
    <scope>NUCLEOTIDE SEQUENCE [LARGE SCALE GENOMIC DNA]</scope>
    <source>
        <strain evidence="2 3">MCCC 1A02139</strain>
    </source>
</reference>
<dbReference type="PANTHER" id="PTHR45947">
    <property type="entry name" value="SULFOQUINOVOSYL TRANSFERASE SQD2"/>
    <property type="match status" value="1"/>
</dbReference>
<dbReference type="Pfam" id="PF13439">
    <property type="entry name" value="Glyco_transf_4"/>
    <property type="match status" value="1"/>
</dbReference>
<keyword evidence="2" id="KW-0808">Transferase</keyword>
<sequence>MTQDITPPVTRLALVTDAWAPQVNGVVRTLGRMVDAMTAGGAAVRVIAPADFRTLPCPTYPEIRLALATPAMVGRRILAHRPDALHIATEGPLGSAARRWALRHGIPFTTAFHTRFPEYVAARTGLPLSLSYGFMRRFHNAGVRTMVATPSLAEDLRQRGFSRVAMWCRGVDLDGFSPTLRGTPPPEGDDELARLPDLPRPLMLYVGRVAVEKNIQAFLNTPDLPGTRVVIGDGPARPELMRRHPDAVFPGLRRGAALAWAYAQADVFVFPSRTDTFGLVMLEAMASGLPVAGYPVTGPIDVVDEAGGTGALDEDLGAAIRRALPLGGSAARSHAERFTWDACASRFQALLAPFSPARLPAPAGKAALAG</sequence>
<dbReference type="GeneID" id="97241932"/>
<keyword evidence="2" id="KW-0328">Glycosyltransferase</keyword>
<dbReference type="InterPro" id="IPR028098">
    <property type="entry name" value="Glyco_trans_4-like_N"/>
</dbReference>
<dbReference type="RefSeq" id="WP_062767623.1">
    <property type="nucleotide sequence ID" value="NZ_CP121045.1"/>
</dbReference>
<dbReference type="SUPFAM" id="SSF53756">
    <property type="entry name" value="UDP-Glycosyltransferase/glycogen phosphorylase"/>
    <property type="match status" value="1"/>
</dbReference>
<dbReference type="EMBL" id="LPZR01000194">
    <property type="protein sequence ID" value="KYO50639.1"/>
    <property type="molecule type" value="Genomic_DNA"/>
</dbReference>
<dbReference type="OrthoDB" id="9802525at2"/>
<dbReference type="Gene3D" id="3.40.50.2000">
    <property type="entry name" value="Glycogen Phosphorylase B"/>
    <property type="match status" value="2"/>
</dbReference>
<feature type="domain" description="Glycosyltransferase subfamily 4-like N-terminal" evidence="1">
    <location>
        <begin position="23"/>
        <end position="174"/>
    </location>
</feature>
<evidence type="ECO:0000313" key="2">
    <source>
        <dbReference type="EMBL" id="KYO50639.1"/>
    </source>
</evidence>
<evidence type="ECO:0000313" key="3">
    <source>
        <dbReference type="Proteomes" id="UP000075787"/>
    </source>
</evidence>
<comment type="caution">
    <text evidence="2">The sequence shown here is derived from an EMBL/GenBank/DDBJ whole genome shotgun (WGS) entry which is preliminary data.</text>
</comment>
<dbReference type="AlphaFoldDB" id="A0A161R076"/>
<proteinExistence type="predicted"/>
<name>A0A161R076_9PROT</name>